<organism evidence="2 3">
    <name type="scientific">Phytophthora infestans</name>
    <name type="common">Potato late blight agent</name>
    <name type="synonym">Botrytis infestans</name>
    <dbReference type="NCBI Taxonomy" id="4787"/>
    <lineage>
        <taxon>Eukaryota</taxon>
        <taxon>Sar</taxon>
        <taxon>Stramenopiles</taxon>
        <taxon>Oomycota</taxon>
        <taxon>Peronosporomycetes</taxon>
        <taxon>Peronosporales</taxon>
        <taxon>Peronosporaceae</taxon>
        <taxon>Phytophthora</taxon>
    </lineage>
</organism>
<feature type="compositionally biased region" description="Basic and acidic residues" evidence="1">
    <location>
        <begin position="1"/>
        <end position="21"/>
    </location>
</feature>
<evidence type="ECO:0000256" key="1">
    <source>
        <dbReference type="SAM" id="MobiDB-lite"/>
    </source>
</evidence>
<reference evidence="2" key="1">
    <citation type="submission" date="2020-03" db="EMBL/GenBank/DDBJ databases">
        <title>Hybrid Assembly of Korean Phytophthora infestans isolates.</title>
        <authorList>
            <person name="Prokchorchik M."/>
            <person name="Lee Y."/>
            <person name="Seo J."/>
            <person name="Cho J.-H."/>
            <person name="Park Y.-E."/>
            <person name="Jang D.-C."/>
            <person name="Im J.-S."/>
            <person name="Choi J.-G."/>
            <person name="Park H.-J."/>
            <person name="Lee G.-B."/>
            <person name="Lee Y.-G."/>
            <person name="Hong S.-Y."/>
            <person name="Cho K."/>
            <person name="Sohn K.H."/>
        </authorList>
    </citation>
    <scope>NUCLEOTIDE SEQUENCE</scope>
    <source>
        <strain evidence="2">KR_2_A2</strain>
    </source>
</reference>
<evidence type="ECO:0000313" key="2">
    <source>
        <dbReference type="EMBL" id="KAF4136833.1"/>
    </source>
</evidence>
<protein>
    <submittedName>
        <fullName evidence="2">Uncharacterized protein</fullName>
    </submittedName>
</protein>
<proteinExistence type="predicted"/>
<evidence type="ECO:0000313" key="3">
    <source>
        <dbReference type="Proteomes" id="UP000704712"/>
    </source>
</evidence>
<gene>
    <name evidence="2" type="ORF">GN958_ATG13992</name>
</gene>
<dbReference type="AlphaFoldDB" id="A0A8S9U915"/>
<accession>A0A8S9U915</accession>
<comment type="caution">
    <text evidence="2">The sequence shown here is derived from an EMBL/GenBank/DDBJ whole genome shotgun (WGS) entry which is preliminary data.</text>
</comment>
<dbReference type="EMBL" id="JAACNO010001896">
    <property type="protein sequence ID" value="KAF4136833.1"/>
    <property type="molecule type" value="Genomic_DNA"/>
</dbReference>
<name>A0A8S9U915_PHYIN</name>
<dbReference type="Proteomes" id="UP000704712">
    <property type="component" value="Unassembled WGS sequence"/>
</dbReference>
<feature type="region of interest" description="Disordered" evidence="1">
    <location>
        <begin position="1"/>
        <end position="23"/>
    </location>
</feature>
<sequence length="90" mass="10302">MPYSEKRWNLGQNDHKTKNQDAPRTSSAFFEVVKIVHPELSLFMRPKDACSLLLACSRHLQQNIRDVIATEALLYYCTTSLIAFTLEKSA</sequence>